<dbReference type="EMBL" id="CDMZ01004699">
    <property type="protein sequence ID" value="CEM50541.1"/>
    <property type="molecule type" value="Genomic_DNA"/>
</dbReference>
<evidence type="ECO:0008006" key="4">
    <source>
        <dbReference type="Google" id="ProtNLM"/>
    </source>
</evidence>
<feature type="region of interest" description="Disordered" evidence="2">
    <location>
        <begin position="615"/>
        <end position="652"/>
    </location>
</feature>
<feature type="compositionally biased region" description="Basic and acidic residues" evidence="2">
    <location>
        <begin position="362"/>
        <end position="372"/>
    </location>
</feature>
<feature type="compositionally biased region" description="Polar residues" evidence="2">
    <location>
        <begin position="43"/>
        <end position="62"/>
    </location>
</feature>
<feature type="compositionally biased region" description="Low complexity" evidence="2">
    <location>
        <begin position="192"/>
        <end position="208"/>
    </location>
</feature>
<feature type="region of interest" description="Disordered" evidence="2">
    <location>
        <begin position="1376"/>
        <end position="1408"/>
    </location>
</feature>
<feature type="region of interest" description="Disordered" evidence="2">
    <location>
        <begin position="1707"/>
        <end position="1726"/>
    </location>
</feature>
<keyword evidence="1" id="KW-0175">Coiled coil</keyword>
<evidence type="ECO:0000313" key="3">
    <source>
        <dbReference type="EMBL" id="CEM50541.1"/>
    </source>
</evidence>
<dbReference type="VEuPathDB" id="CryptoDB:Cvel_10066"/>
<accession>A0A0G4I120</accession>
<organism evidence="3">
    <name type="scientific">Chromera velia CCMP2878</name>
    <dbReference type="NCBI Taxonomy" id="1169474"/>
    <lineage>
        <taxon>Eukaryota</taxon>
        <taxon>Sar</taxon>
        <taxon>Alveolata</taxon>
        <taxon>Colpodellida</taxon>
        <taxon>Chromeraceae</taxon>
        <taxon>Chromera</taxon>
    </lineage>
</organism>
<feature type="region of interest" description="Disordered" evidence="2">
    <location>
        <begin position="1"/>
        <end position="25"/>
    </location>
</feature>
<feature type="compositionally biased region" description="Basic and acidic residues" evidence="2">
    <location>
        <begin position="427"/>
        <end position="440"/>
    </location>
</feature>
<evidence type="ECO:0000256" key="1">
    <source>
        <dbReference type="SAM" id="Coils"/>
    </source>
</evidence>
<feature type="coiled-coil region" evidence="1">
    <location>
        <begin position="115"/>
        <end position="163"/>
    </location>
</feature>
<dbReference type="Pfam" id="PF24771">
    <property type="entry name" value="Ig_CFAP74_1st"/>
    <property type="match status" value="1"/>
</dbReference>
<feature type="region of interest" description="Disordered" evidence="2">
    <location>
        <begin position="42"/>
        <end position="98"/>
    </location>
</feature>
<dbReference type="InterPro" id="IPR013783">
    <property type="entry name" value="Ig-like_fold"/>
</dbReference>
<feature type="region of interest" description="Disordered" evidence="2">
    <location>
        <begin position="284"/>
        <end position="372"/>
    </location>
</feature>
<sequence>MAEISYGTYENSELDEDNLSNSPDAQFIRDLDEQKLVIEQLDTETNAISNERGATSSRSVSPKRSPFLPGAKMPSILKSEGKQQRDLTSLRCSAKDHSKKALDVQRKERAAIERRKKWELEYNRLHQMRQQIQQREASGESLSREAVADVRRQEAEVKRAERESVSQSVGRMVEAEALFDRADLALMKSLSPPSFDLPSPPLASSSAPGGRGTVQGGARFRGGRRVTTNRVANNKSPPMTAAEVSSALEEAKHYRVHAAHSASTQERAAARRTIRQLTNHLEATQAQVAAHKTQKAKLQALGASKRSSKPRDDQRFGEDTQVQGEGEGSGMEEGSDRDEEGNSERVRLGSSPRSATSLPSVRPEKEKGRRRVEMVGKWQGGLFDENYEIIKGEKEADLSAREKLKEVEAIEYDYRAKATLALKESIEKERRKTRATNERAARRRHAEKDAQEEEANELLRQGVNPHEVFQGRKLRESRETEGAKAAALRRASAAKVEARVQEEHVRFRQLQRKKRADALHREQLRQNFSGLAQSAKVADYVKNSTKDGREFLDPSGRALAILPSKIVDAPTGTFGIGLATEEQIALVEKDLSQRGVWREGGAKILGPQKSRVRMDTRGVLGDPPGMMEGEGEDEEGGGDPNGGEGPGVNAEETGKFWAPKLSELEKEYLRKQLEFQKETICKPQRVCGRLFQGRAFVPKPWRVVFADFEVRCSYKKRVEVTNASLSFNDFRLLPLEDSVRDFFEIDFAPPGRMSAGTSHTFTVTFKPKVNSDIFTEIRLRASTGHESFPLIALTKKTVLKFNPPPAIEERKQGEGKGLLPCPDPLDPEDQPDAPPFRIEVATVNVGNVLETETGRATLTVWNEGALPTKFVLSRRCVRGDLRDATEEEREQGTEAEANHVGSLTCSHMSGEFAAHSKRVITFTFQARRVGKIEHLFDLVFSNNLVLRKEVVVRAETVDVPVFCELPRYDFRVLASGDGHTYRQQLVLHNRRGTAKRVVVNQPRKIEGELVLSPSLGYIQGYGTLVINAEFAPRKGFLDRHPEYADVEATKSLILLSERQLGPTVGACFRIPVSLTASEQQMPVETELFGTLTPDDIEVTPGRIDFGKAFLGDAIGQEIKLRNPSLLPCTFGFVRLPPEISGVCLPTDLLREDPNAVLDATTHHKRFLAYLDALAAAEEEAAAAGTLSEMAARAKGEGEGGAAVEAVTELPADPLSKVVPYPPPEDALDTKTLRGAVLDGGGEGLFGIIRPGETRRIVLTFAPLSAVLFKKMLSLRVIVGDLCAREVLLPSRGEGIDAPVAVRPGQTVKMAVIAVDQRVRESVVVANTKKKGKIQLCISAPPKNLSRLTATPNKLTLGPGESRRVQLEFAPLKSYAHTVEPVSLPPEPTEQEGEKSEEGGEEQEDVAAKRKRQLEELQKEAEDNAAKKFLERQEEVKAQGGRLWMSNDRGYNSLHAQWKLPIYFRNLKEGEDQEPTEMAGEGDGEGGPSAATTEFVLMDVHTTLGVAVITADPPKVDFGDVSVGESKLMHVAIRNHFPFPLEEEGEDPEKDCRQHLFWNDPPEVSGFEVVNCPRAVGERPFVLVLRFRPAAAQLFASDLEIFSHSTRLRLPLRGRGVTPILSLDPPDGVLDLGALAAAPNGIFLEKVSKTIHVINESEFALFFKIHRPHPPPPMAPTQDPRGVPPFTCVPDSGLVPPRGKLPVSVTFRPTKLGGQGEGDTSQETGAAGGRVREKFLVWAANQPKPSYLFVHGRCCERQMFVAYDTPAKKFGEECVMDASKGDRRYADEHPTASTGEDPEAVAAAATAAAGSGSFSLVFDGAKTGALGDSLTEERKIVVGCAWPVGTNGNPQEGQAGGNFEFQIPQTDAGKHFSVDPPKGTLKAGETLTATFKLNHQDPEGYLTALNVRLQALQAIGQWVTVDAKCVLSGGFVASGASPTQTVSIQLKAYQPHI</sequence>
<dbReference type="PANTHER" id="PTHR22538">
    <property type="entry name" value="CILIA- AND FLAGELLA-ASSOCIATED PROTEIN 74"/>
    <property type="match status" value="1"/>
</dbReference>
<reference evidence="3" key="1">
    <citation type="submission" date="2014-11" db="EMBL/GenBank/DDBJ databases">
        <authorList>
            <person name="Otto D Thomas"/>
            <person name="Naeem Raeece"/>
        </authorList>
    </citation>
    <scope>NUCLEOTIDE SEQUENCE</scope>
</reference>
<dbReference type="PANTHER" id="PTHR22538:SF0">
    <property type="entry name" value="CILIA- AND FLAGELLA-ASSOCIATED PROTEIN 74"/>
    <property type="match status" value="1"/>
</dbReference>
<name>A0A0G4I120_9ALVE</name>
<feature type="region of interest" description="Disordered" evidence="2">
    <location>
        <begin position="427"/>
        <end position="458"/>
    </location>
</feature>
<evidence type="ECO:0000256" key="2">
    <source>
        <dbReference type="SAM" id="MobiDB-lite"/>
    </source>
</evidence>
<feature type="compositionally biased region" description="Basic and acidic residues" evidence="2">
    <location>
        <begin position="309"/>
        <end position="318"/>
    </location>
</feature>
<gene>
    <name evidence="3" type="ORF">Cvel_10066</name>
</gene>
<feature type="region of interest" description="Disordered" evidence="2">
    <location>
        <begin position="192"/>
        <end position="248"/>
    </location>
</feature>
<dbReference type="Gene3D" id="2.60.40.10">
    <property type="entry name" value="Immunoglobulins"/>
    <property type="match status" value="2"/>
</dbReference>
<proteinExistence type="predicted"/>
<protein>
    <recommendedName>
        <fullName evidence="4">Abnormal spindle-like microcephaly-associated protein ASH domain-containing protein</fullName>
    </recommendedName>
</protein>
<feature type="compositionally biased region" description="Polar residues" evidence="2">
    <location>
        <begin position="226"/>
        <end position="237"/>
    </location>
</feature>